<dbReference type="Proteomes" id="UP000501240">
    <property type="component" value="Chromosome"/>
</dbReference>
<dbReference type="NCBIfam" id="TIGR00684">
    <property type="entry name" value="narJ"/>
    <property type="match status" value="1"/>
</dbReference>
<evidence type="ECO:0000313" key="3">
    <source>
        <dbReference type="EMBL" id="QKG21641.1"/>
    </source>
</evidence>
<protein>
    <submittedName>
        <fullName evidence="3">Respiratory nitrate reductase chaperone NarJ</fullName>
    </submittedName>
</protein>
<evidence type="ECO:0000256" key="1">
    <source>
        <dbReference type="ARBA" id="ARBA00023063"/>
    </source>
</evidence>
<dbReference type="GO" id="GO:0051131">
    <property type="term" value="P:chaperone-mediated protein complex assembly"/>
    <property type="evidence" value="ECO:0007669"/>
    <property type="project" value="InterPro"/>
</dbReference>
<dbReference type="Pfam" id="PF02613">
    <property type="entry name" value="Nitrate_red_del"/>
    <property type="match status" value="1"/>
</dbReference>
<accession>A0A7D3ZJT0</accession>
<dbReference type="GO" id="GO:0016530">
    <property type="term" value="F:metallochaperone activity"/>
    <property type="evidence" value="ECO:0007669"/>
    <property type="project" value="TreeGrafter"/>
</dbReference>
<dbReference type="SUPFAM" id="SSF89155">
    <property type="entry name" value="TorD-like"/>
    <property type="match status" value="1"/>
</dbReference>
<dbReference type="EMBL" id="CP053892">
    <property type="protein sequence ID" value="QKG21641.1"/>
    <property type="molecule type" value="Genomic_DNA"/>
</dbReference>
<name>A0A7D3ZJT0_ACTVE</name>
<keyword evidence="1" id="KW-0534">Nitrate assimilation</keyword>
<evidence type="ECO:0000256" key="2">
    <source>
        <dbReference type="SAM" id="MobiDB-lite"/>
    </source>
</evidence>
<reference evidence="3 4" key="1">
    <citation type="submission" date="2020-05" db="EMBL/GenBank/DDBJ databases">
        <title>Actinomadura verrucosospora NRRL-B18236 (PFL_A860) Genome sequencing and assembly.</title>
        <authorList>
            <person name="Samborskyy M."/>
        </authorList>
    </citation>
    <scope>NUCLEOTIDE SEQUENCE [LARGE SCALE GENOMIC DNA]</scope>
    <source>
        <strain evidence="3 4">NRRL:B18236</strain>
    </source>
</reference>
<dbReference type="PANTHER" id="PTHR43680:SF2">
    <property type="entry name" value="NITRATE REDUCTASE MOLYBDENUM COFACTOR ASSEMBLY CHAPERONE NARJ"/>
    <property type="match status" value="1"/>
</dbReference>
<dbReference type="AlphaFoldDB" id="A0A7D3ZJT0"/>
<keyword evidence="4" id="KW-1185">Reference proteome</keyword>
<dbReference type="InterPro" id="IPR036411">
    <property type="entry name" value="TorD-like_sf"/>
</dbReference>
<dbReference type="InterPro" id="IPR003765">
    <property type="entry name" value="NO3_reductase_chaperone_NarJ"/>
</dbReference>
<dbReference type="Gene3D" id="1.10.3480.10">
    <property type="entry name" value="TorD-like"/>
    <property type="match status" value="1"/>
</dbReference>
<dbReference type="PANTHER" id="PTHR43680">
    <property type="entry name" value="NITRATE REDUCTASE MOLYBDENUM COFACTOR ASSEMBLY CHAPERONE"/>
    <property type="match status" value="1"/>
</dbReference>
<feature type="region of interest" description="Disordered" evidence="2">
    <location>
        <begin position="189"/>
        <end position="211"/>
    </location>
</feature>
<evidence type="ECO:0000313" key="4">
    <source>
        <dbReference type="Proteomes" id="UP000501240"/>
    </source>
</evidence>
<gene>
    <name evidence="3" type="ORF">ACTIVE_3279</name>
</gene>
<sequence length="211" mass="23276">MTRGSGVDPYKLASVLLQYPTRALFDGLDHLDAAAAAASPRAARDGFARFLGWLRATPPTEVAQHYVETFDLRRRCALYLTYYRYGDTRKRGMAMLTFKAAYRAAGFDPSEDELPDYLPLVLDFAALSPRGEKLLRGHRADLELLRRALAEAGTPYADVVAAVCARLPRLGRRDAALVGRFWEKGPPEEEVGLEPFAPPGYLDGSGTGARR</sequence>
<organism evidence="3 4">
    <name type="scientific">Actinomadura verrucosospora</name>
    <dbReference type="NCBI Taxonomy" id="46165"/>
    <lineage>
        <taxon>Bacteria</taxon>
        <taxon>Bacillati</taxon>
        <taxon>Actinomycetota</taxon>
        <taxon>Actinomycetes</taxon>
        <taxon>Streptosporangiales</taxon>
        <taxon>Thermomonosporaceae</taxon>
        <taxon>Actinomadura</taxon>
    </lineage>
</organism>
<dbReference type="RefSeq" id="WP_173095875.1">
    <property type="nucleotide sequence ID" value="NZ_CP053892.1"/>
</dbReference>
<dbReference type="InterPro" id="IPR020945">
    <property type="entry name" value="DMSO/NO3_reduct_chaperone"/>
</dbReference>
<proteinExistence type="predicted"/>
<dbReference type="GO" id="GO:0051082">
    <property type="term" value="F:unfolded protein binding"/>
    <property type="evidence" value="ECO:0007669"/>
    <property type="project" value="InterPro"/>
</dbReference>
<dbReference type="GO" id="GO:0042128">
    <property type="term" value="P:nitrate assimilation"/>
    <property type="evidence" value="ECO:0007669"/>
    <property type="project" value="UniProtKB-KW"/>
</dbReference>